<accession>A0A6L4WU25</accession>
<gene>
    <name evidence="1" type="ORF">GBG19_05715</name>
</gene>
<organism evidence="1 2">
    <name type="scientific">Poseidonibacter ostreae</name>
    <dbReference type="NCBI Taxonomy" id="2654171"/>
    <lineage>
        <taxon>Bacteria</taxon>
        <taxon>Pseudomonadati</taxon>
        <taxon>Campylobacterota</taxon>
        <taxon>Epsilonproteobacteria</taxon>
        <taxon>Campylobacterales</taxon>
        <taxon>Arcobacteraceae</taxon>
        <taxon>Poseidonibacter</taxon>
    </lineage>
</organism>
<sequence>MKKIILLMLTIISFATANTIVLTGEYLKEIKNPFNFLEKNNEVTIHPLKKEYILNVTNNLSKKEIYEYGLSEKSIPSEYKMNNSSLEKITDVFLKDNKRISAKNVSIELEEGKISLEYIENEEHEFHIILNNIVVSLRIKLIIDRKEIYLNIEMDKKLGNTIKDIKNTITFNDLKSTKLEDINKIMEYAIFKALKENLK</sequence>
<dbReference type="RefSeq" id="WP_152279716.1">
    <property type="nucleotide sequence ID" value="NZ_WFKK01000012.1"/>
</dbReference>
<dbReference type="Proteomes" id="UP000472839">
    <property type="component" value="Unassembled WGS sequence"/>
</dbReference>
<dbReference type="EMBL" id="WFKK01000012">
    <property type="protein sequence ID" value="KAB7889552.1"/>
    <property type="molecule type" value="Genomic_DNA"/>
</dbReference>
<evidence type="ECO:0000313" key="2">
    <source>
        <dbReference type="Proteomes" id="UP000472839"/>
    </source>
</evidence>
<name>A0A6L4WU25_9BACT</name>
<comment type="caution">
    <text evidence="1">The sequence shown here is derived from an EMBL/GenBank/DDBJ whole genome shotgun (WGS) entry which is preliminary data.</text>
</comment>
<evidence type="ECO:0000313" key="1">
    <source>
        <dbReference type="EMBL" id="KAB7889552.1"/>
    </source>
</evidence>
<protein>
    <submittedName>
        <fullName evidence="1">Uncharacterized protein</fullName>
    </submittedName>
</protein>
<dbReference type="AlphaFoldDB" id="A0A6L4WU25"/>
<reference evidence="1 2" key="1">
    <citation type="submission" date="2019-10" db="EMBL/GenBank/DDBJ databases">
        <title>Poseidonibacter ostreae sp. nov., isolated from the gut of the Ostrea denselamellosa.</title>
        <authorList>
            <person name="Choi A."/>
        </authorList>
    </citation>
    <scope>NUCLEOTIDE SEQUENCE [LARGE SCALE GENOMIC DNA]</scope>
    <source>
        <strain evidence="1 2">SJOD-M-33</strain>
    </source>
</reference>
<proteinExistence type="predicted"/>